<dbReference type="Pfam" id="PF25151">
    <property type="entry name" value="TPR_Trm732_C"/>
    <property type="match status" value="1"/>
</dbReference>
<accession>D3AZD8</accession>
<keyword evidence="8" id="KW-1185">Reference proteome</keyword>
<dbReference type="InParanoid" id="D3AZD8"/>
<dbReference type="RefSeq" id="XP_020437629.1">
    <property type="nucleotide sequence ID" value="XM_020572486.1"/>
</dbReference>
<dbReference type="GO" id="GO:0005829">
    <property type="term" value="C:cytosol"/>
    <property type="evidence" value="ECO:0007669"/>
    <property type="project" value="TreeGrafter"/>
</dbReference>
<evidence type="ECO:0000259" key="5">
    <source>
        <dbReference type="Pfam" id="PF25150"/>
    </source>
</evidence>
<feature type="region of interest" description="Disordered" evidence="3">
    <location>
        <begin position="106"/>
        <end position="126"/>
    </location>
</feature>
<dbReference type="Proteomes" id="UP000001396">
    <property type="component" value="Unassembled WGS sequence"/>
</dbReference>
<dbReference type="InterPro" id="IPR056842">
    <property type="entry name" value="THADA-like_TPR_C"/>
</dbReference>
<evidence type="ECO:0000256" key="1">
    <source>
        <dbReference type="ARBA" id="ARBA00010409"/>
    </source>
</evidence>
<evidence type="ECO:0000313" key="8">
    <source>
        <dbReference type="Proteomes" id="UP000001396"/>
    </source>
</evidence>
<feature type="domain" description="tRNA (32-2'-O)-methyltransferase regulator THADA-like C-terminal TPR repeats region" evidence="6">
    <location>
        <begin position="1415"/>
        <end position="1578"/>
    </location>
</feature>
<dbReference type="SUPFAM" id="SSF48371">
    <property type="entry name" value="ARM repeat"/>
    <property type="match status" value="2"/>
</dbReference>
<feature type="compositionally biased region" description="Acidic residues" evidence="3">
    <location>
        <begin position="1169"/>
        <end position="1179"/>
    </location>
</feature>
<evidence type="ECO:0000259" key="6">
    <source>
        <dbReference type="Pfam" id="PF25151"/>
    </source>
</evidence>
<organism evidence="7 8">
    <name type="scientific">Heterostelium pallidum (strain ATCC 26659 / Pp 5 / PN500)</name>
    <name type="common">Cellular slime mold</name>
    <name type="synonym">Polysphondylium pallidum</name>
    <dbReference type="NCBI Taxonomy" id="670386"/>
    <lineage>
        <taxon>Eukaryota</taxon>
        <taxon>Amoebozoa</taxon>
        <taxon>Evosea</taxon>
        <taxon>Eumycetozoa</taxon>
        <taxon>Dictyostelia</taxon>
        <taxon>Acytosteliales</taxon>
        <taxon>Acytosteliaceae</taxon>
        <taxon>Heterostelium</taxon>
    </lineage>
</organism>
<dbReference type="Pfam" id="PF10350">
    <property type="entry name" value="DUF2428"/>
    <property type="match status" value="1"/>
</dbReference>
<dbReference type="PANTHER" id="PTHR14387">
    <property type="entry name" value="THADA/DEATH RECEPTOR INTERACTING PROTEIN"/>
    <property type="match status" value="1"/>
</dbReference>
<gene>
    <name evidence="7" type="ORF">PPL_01478</name>
</gene>
<evidence type="ECO:0000259" key="4">
    <source>
        <dbReference type="Pfam" id="PF10350"/>
    </source>
</evidence>
<dbReference type="GO" id="GO:0030488">
    <property type="term" value="P:tRNA methylation"/>
    <property type="evidence" value="ECO:0007669"/>
    <property type="project" value="TreeGrafter"/>
</dbReference>
<sequence>MVKSEIKLFKKPEKSKHRQELEQFLVIDNSIVTRYVNALKSLVFPADDISKVAVSATGSNPSLKQNLSISGTSQSTIRDVAIKFLESKSQGDQIIFVKRLESTTTTRSSSTTTTTTTTTSNNNNNNISNELTEQLVTMSISILFEQRSPNLQINKSLIAMLNNLSLSSDNLDLLNSRLSGVFSLNDDKVTIYYAHLITLLSDLKLAAGYMCQTGCNVALGMLSKLLSEQLGVMQQQSGTVYLNEVYADCDYTLRALMSLYSVYPEQLRVLLPQHSNILISLDNILSLSQYPKQIVGLAAFLFTEYLSLQTTTQLQYQQQVIGHFISPPSNNNNNNKDSLLLQNIIFKDNNNNNNNSSSYFNDRFMNYPHLSRVSIFRGLCLSSKLNWLTEWIDTSIVLKQHQHQQQQQQQQTSNRQSIFLNYIYLEIVNACVTAVDVFGRVASIEYLHLWYDILRQQLETTDIESLLHVDYQHFFGNYFNMVLEIIFTNWESTISSIPTQLNEIFNCLLSIHYLCMKQQSNNKNNNNTNDCKQQLSGTASNFIPDITTRLIEEPWTQKGKYALLKSIIDREGALFMFSLKGNFMKDILLAMSDHTICNSAKGFLELLMESLKNEVSKRIKAENTFSDEKLESEAIQEQCELYWLIPLLNVLTECDDNTCSKIILYGTPCFLKVFPRSLISILDVLNKDNNNNNKSSNNNNNNKCKQQIVMDNKISLRISLSVLNTARQLAILEGIEILNNNYSTINQSLYNQDDSLRMLGLELVCCSPKNTERPTRVEIGLLKEFLSLALKSSSPYIRNHTNSILDKFWVRLRESYAKVFRTKSVATAATTTTNELYLSNDEIVEFINWCSSLFVSCLYPGAPYPRKMLPIDAISSMVDAFSAERFKDKPAVVPFLSFVNERSTLFSSSNTLVLINNLWDQYDRCREVASSILNRFPSPLPGFSEQQPIASLILWGLKLACSPKARESDTGAMVLRLYLNKYVALGRSVPTFTANQDAPIALSEFADKDNAVLHYIRQIMRVLRSQVALASSNLLEAAKYAPMHGLILSIRYLLSSPTIDFNRIEKSAQLKEQWRLLISDLIALLFSISNIVLRVVADSAPEGYNPNSSNNSESSSLLPKSLPSGILYDDDERLASSFATLSAAEKTSTSIEELLDQVGGAGGGAGGNNEDEQDDDEESLMPASGDQIKGSAGQIITVCSWQSMKHLSLCLGAILDRVTFPTANTTEQTIKDTLISVEQINEIGRSFVHILLNTRHKGAIEKAYLGFQVLCSRLMGSTLPALYTLPSSWIDSLFKRVQEQSLSITRRSAGLPFVFTGLLTGESTHQKNKMAGPLLQLVITNLLKMASGNNSGLQASEVIDHDLAEQRIYLPQVHSINILRSIFRNKTMTNELGQYFADTMIAIVGAYSSPSWSVRNAATMAFSTMVDKVVGVKKVREESSQLNTTTFHYFFGHMPSLYPFLLEHFSKSLTAIQQEQGQSDHVLQSSVYAILVLFARLQPSNMTDPADSLSPTPFIQYISECCTFSNFMVRQIAARALVPFIPSREVIGFINTLINNVNQSDKRDFNRIHGVLFQIYHLLKLHIPTILSPKDKETMVIDAIGAMERLLWILSKRVVPLAYLVLQIFNELNSSIIHTDLTKYNEHQQQSIEQTLLQVNKMSNAILQSSNTNSEQCERNRKIPLYSSYIHEAGINVLNLLENSIQKRPLVSKILVVSNIEEIVNQLLSMVSHREYEIRLVAIKFLLSNIDAIVKHLHSTGNDNKVISSIQVKLLDILKSENNIPVLKRAARILPKLEIPLQLAGNDLLEFTLNLLPKSGIKKDAIVLFGYAYKQYCLSANSSSSNNSSNDEMSTIMSDKWVEMVSSYSNSEKPHEIRLAITLALGATSSLLCGVDGNVISNRVAIEMWLALATLLEDDEDGIRSMSQTIAWSVLNEQNSCSSLVCDTTKTIQSIYSHLTKRYSNDSYLVNKYQSILAINNTTKSSNNNIYSNEFKSSVVLFDKEEDNYFQEKLLTIQVVTKNLLDIVGQSKAEQPLFNSGQLKTLLERATNYANWIKRSSENNKHSVWTSWLTYNQEVFQPFYQCICSLLVVTSQQSLFTQHQSEINQHITDIQSTLANQPIHPLMLNILHKLEKQCIVNNNNNSDNNNSTNSAVGTTNSTRDYLNTFFLTSL</sequence>
<dbReference type="InterPro" id="IPR056843">
    <property type="entry name" value="THADA-like_TPR"/>
</dbReference>
<dbReference type="InterPro" id="IPR019442">
    <property type="entry name" value="THADA/TRM732_DUF2428"/>
</dbReference>
<proteinExistence type="inferred from homology"/>
<dbReference type="InterPro" id="IPR051954">
    <property type="entry name" value="tRNA_methyltransferase_THADA"/>
</dbReference>
<comment type="caution">
    <text evidence="7">The sequence shown here is derived from an EMBL/GenBank/DDBJ whole genome shotgun (WGS) entry which is preliminary data.</text>
</comment>
<dbReference type="STRING" id="670386.D3AZD8"/>
<feature type="domain" description="tRNA (32-2'-O)-methyltransferase regulator THADA-like TPR repeats region" evidence="5">
    <location>
        <begin position="642"/>
        <end position="927"/>
    </location>
</feature>
<evidence type="ECO:0000256" key="2">
    <source>
        <dbReference type="ARBA" id="ARBA00022694"/>
    </source>
</evidence>
<name>D3AZD8_HETP5</name>
<feature type="domain" description="DUF2428" evidence="4">
    <location>
        <begin position="1077"/>
        <end position="1413"/>
    </location>
</feature>
<dbReference type="InterPro" id="IPR016024">
    <property type="entry name" value="ARM-type_fold"/>
</dbReference>
<dbReference type="Pfam" id="PF25150">
    <property type="entry name" value="TPR_Trm732"/>
    <property type="match status" value="1"/>
</dbReference>
<evidence type="ECO:0000256" key="3">
    <source>
        <dbReference type="SAM" id="MobiDB-lite"/>
    </source>
</evidence>
<evidence type="ECO:0000313" key="7">
    <source>
        <dbReference type="EMBL" id="EFA85521.1"/>
    </source>
</evidence>
<keyword evidence="2" id="KW-0819">tRNA processing</keyword>
<reference evidence="7 8" key="1">
    <citation type="journal article" date="2011" name="Genome Res.">
        <title>Phylogeny-wide analysis of social amoeba genomes highlights ancient origins for complex intercellular communication.</title>
        <authorList>
            <person name="Heidel A.J."/>
            <person name="Lawal H.M."/>
            <person name="Felder M."/>
            <person name="Schilde C."/>
            <person name="Helps N.R."/>
            <person name="Tunggal B."/>
            <person name="Rivero F."/>
            <person name="John U."/>
            <person name="Schleicher M."/>
            <person name="Eichinger L."/>
            <person name="Platzer M."/>
            <person name="Noegel A.A."/>
            <person name="Schaap P."/>
            <person name="Gloeckner G."/>
        </authorList>
    </citation>
    <scope>NUCLEOTIDE SEQUENCE [LARGE SCALE GENOMIC DNA]</scope>
    <source>
        <strain evidence="8">ATCC 26659 / Pp 5 / PN500</strain>
    </source>
</reference>
<protein>
    <recommendedName>
        <fullName evidence="9">DUF2428 domain-containing protein</fullName>
    </recommendedName>
</protein>
<feature type="region of interest" description="Disordered" evidence="3">
    <location>
        <begin position="1157"/>
        <end position="1185"/>
    </location>
</feature>
<dbReference type="OMA" id="KHCENPI"/>
<dbReference type="PANTHER" id="PTHR14387:SF0">
    <property type="entry name" value="DUF2428 DOMAIN-CONTAINING PROTEIN"/>
    <property type="match status" value="1"/>
</dbReference>
<dbReference type="FunCoup" id="D3AZD8">
    <property type="interactions" value="314"/>
</dbReference>
<comment type="similarity">
    <text evidence="1">Belongs to the THADA family.</text>
</comment>
<evidence type="ECO:0008006" key="9">
    <source>
        <dbReference type="Google" id="ProtNLM"/>
    </source>
</evidence>
<dbReference type="GeneID" id="31357006"/>
<dbReference type="EMBL" id="ADBJ01000007">
    <property type="protein sequence ID" value="EFA85521.1"/>
    <property type="molecule type" value="Genomic_DNA"/>
</dbReference>